<dbReference type="InterPro" id="IPR006640">
    <property type="entry name" value="SprT-like_domain"/>
</dbReference>
<evidence type="ECO:0000259" key="1">
    <source>
        <dbReference type="Pfam" id="PF10263"/>
    </source>
</evidence>
<dbReference type="GO" id="GO:0005634">
    <property type="term" value="C:nucleus"/>
    <property type="evidence" value="ECO:0007669"/>
    <property type="project" value="TreeGrafter"/>
</dbReference>
<comment type="caution">
    <text evidence="2">The sequence shown here is derived from an EMBL/GenBank/DDBJ whole genome shotgun (WGS) entry which is preliminary data.</text>
</comment>
<dbReference type="Pfam" id="PF10263">
    <property type="entry name" value="SprT-like"/>
    <property type="match status" value="1"/>
</dbReference>
<organism evidence="2 3">
    <name type="scientific">Caenorhabditis angaria</name>
    <dbReference type="NCBI Taxonomy" id="860376"/>
    <lineage>
        <taxon>Eukaryota</taxon>
        <taxon>Metazoa</taxon>
        <taxon>Ecdysozoa</taxon>
        <taxon>Nematoda</taxon>
        <taxon>Chromadorea</taxon>
        <taxon>Rhabditida</taxon>
        <taxon>Rhabditina</taxon>
        <taxon>Rhabditomorpha</taxon>
        <taxon>Rhabditoidea</taxon>
        <taxon>Rhabditidae</taxon>
        <taxon>Peloderinae</taxon>
        <taxon>Caenorhabditis</taxon>
    </lineage>
</organism>
<dbReference type="GO" id="GO:0003697">
    <property type="term" value="F:single-stranded DNA binding"/>
    <property type="evidence" value="ECO:0007669"/>
    <property type="project" value="InterPro"/>
</dbReference>
<proteinExistence type="predicted"/>
<protein>
    <recommendedName>
        <fullName evidence="1">SprT-like domain-containing protein</fullName>
    </recommendedName>
</protein>
<reference evidence="2" key="1">
    <citation type="submission" date="2022-11" db="EMBL/GenBank/DDBJ databases">
        <authorList>
            <person name="Kikuchi T."/>
        </authorList>
    </citation>
    <scope>NUCLEOTIDE SEQUENCE</scope>
    <source>
        <strain evidence="2">PS1010</strain>
    </source>
</reference>
<dbReference type="OrthoDB" id="5236983at2759"/>
<sequence>MEHEALPDILAMFLKFDETYFDGQLKKDCYVEWSSRMFVCAGICSHGSGDTFCTIRLSKPLLKLRPRTDLVETLLHEMIHAFLGDDAD</sequence>
<dbReference type="GO" id="GO:0004222">
    <property type="term" value="F:metalloendopeptidase activity"/>
    <property type="evidence" value="ECO:0007669"/>
    <property type="project" value="InterPro"/>
</dbReference>
<dbReference type="InterPro" id="IPR044245">
    <property type="entry name" value="Spartan"/>
</dbReference>
<dbReference type="AlphaFoldDB" id="A0A9P1N8W2"/>
<dbReference type="PANTHER" id="PTHR21220:SF0">
    <property type="entry name" value="DNA-DEPENDENT METALLOPROTEASE SPRTN"/>
    <property type="match status" value="1"/>
</dbReference>
<gene>
    <name evidence="2" type="ORF">CAMP_LOCUS15093</name>
</gene>
<accession>A0A9P1N8W2</accession>
<evidence type="ECO:0000313" key="3">
    <source>
        <dbReference type="Proteomes" id="UP001152747"/>
    </source>
</evidence>
<dbReference type="GO" id="GO:0031593">
    <property type="term" value="F:polyubiquitin modification-dependent protein binding"/>
    <property type="evidence" value="ECO:0007669"/>
    <property type="project" value="TreeGrafter"/>
</dbReference>
<keyword evidence="3" id="KW-1185">Reference proteome</keyword>
<evidence type="ECO:0000313" key="2">
    <source>
        <dbReference type="EMBL" id="CAI5452456.1"/>
    </source>
</evidence>
<dbReference type="PANTHER" id="PTHR21220">
    <property type="entry name" value="DNA-DEPENDENT METALLOPROTEASE SPRTN"/>
    <property type="match status" value="1"/>
</dbReference>
<dbReference type="GO" id="GO:0006974">
    <property type="term" value="P:DNA damage response"/>
    <property type="evidence" value="ECO:0007669"/>
    <property type="project" value="InterPro"/>
</dbReference>
<dbReference type="EMBL" id="CANHGI010000005">
    <property type="protein sequence ID" value="CAI5452456.1"/>
    <property type="molecule type" value="Genomic_DNA"/>
</dbReference>
<dbReference type="Proteomes" id="UP001152747">
    <property type="component" value="Unassembled WGS sequence"/>
</dbReference>
<name>A0A9P1N8W2_9PELO</name>
<feature type="domain" description="SprT-like" evidence="1">
    <location>
        <begin position="11"/>
        <end position="83"/>
    </location>
</feature>